<dbReference type="SMART" id="SM00028">
    <property type="entry name" value="TPR"/>
    <property type="match status" value="8"/>
</dbReference>
<sequence length="1480" mass="156262">MSSRHRSLIFGLVAAVIQNAAYAQDPINVLIEQGQYWQSRGNGQRAAEAWQKLLRLNATQADALYGMATVELEAKRPEAARDYLAQLKRAHPGSPLVAQLEQAINLGGNPRQLEDARQLARSGESTQAIAAYQQALGGKPPQGRLALEYYQTLGGTPQGWDEARQGLERLARESPNDSQIALALAQHLTYRENTRRDGIQRLAELSSRPDVGSAATAAWRRSLAWIGTRAADVPLYQAFLQKNPDDAAIKGRLDEITKQEQETRRTVQASVDPLRQRSSEGFKALDTGDLAKAEADFQAVLSRRANDGDALGGLGVLRLRQERFSEARDLLERATRQGSAARWRTALNSASYWSLIGQATAARDSNDLGTARRLLEQAVKLDPKEITAENALADVLAQSGQLDAAEAAYRRVLARQNDNPDAVRGLVGVMAQNNKPDQALAIIERLSPAQQDQIGELGKLRAAQAVGAAKAASARGDDNTARIALEDALLNDPNSPWIRLDLARLYMKMGGLNDARGVMDGLLISNPNMPEALYASALLASEMKDWNGALTTLENIPAQNRTRDMATLQRRVWVHAQADRASELARQGSQREALAVLGQIEASAGQDPELLGAVASAYSDAGDSTRAIGMIRQLMARTTRPGAGIRLQYAAILLKTGQDVELAGVLRQLQPGQMTSSERQSFEDIRLAYIVRQADALRESGDLVTAYDTLAPVLAERPDDPQAIGALARMHAAAGDHAQALALYTELLRRSPEDLPLMLSAVGVATSAKEYGYAESTIEAALARAPQNPDVLTAAGRLYRAQGKNSKAAQYFTAAVAAENQQRGVPVAGGRGAPAQVANAGRSTNPFVGRPGQRASSAQGQQQAPSVASPGFLPTVQPGYAPQVASAQGYAPQGGNPYGGNAYIPTPAGASGYAAPSQDAYVQQGYTPYGAPSAPAAPGAYYQDAAPAAPAAAPRGAIPAPASTRTPARNTAAASAASPYGQAPVAASPYGAGSQYGQQAPQYAQAGQYPLPAYGQAQSYVPPPATPASQAPAYMAPYFAGGAARQASAYAAGQPAGPLASAPWSVDAPAAGAPPRPRTVQDELNEIRQDRTPTIAVAPTVRTRQGESGMSELSDISAPVEMKLPVGDGKFALRVTPVAIDAGTPGSSYDANSRFGGGPAAAIAQAGRTTGDAGSQSQTGLGIGVGYLGERIEADLGSSPLGFRYTTLNGGLRLKGPFAGDFSYNAEVSRRPVTDSLLSFAGARDARTGESWGGVSATGGRLEIGYDNGEYGLYGYGSFHSLDGTNVVTNSRIEGGGGIYVRMMRDANSDLTGGINITALSYDKNLRYFTYGHGGYFSPQSFLSMSVPLTWNQRSGRLAYQVRGSIGVQHFTEDAADYFPGNSGRQAGAQLAAASAVGLNLGGTGSAIYPGQSKTGLGYNLGAAVEYQLAPQLFLGGHLAMDNASDYRQFVGGMYLKYAFEPMTRQASLPVNPVRSPYHY</sequence>
<reference evidence="10 11" key="1">
    <citation type="submission" date="2019-08" db="EMBL/GenBank/DDBJ databases">
        <title>Amphibian skin-associated Pigmentiphaga: genome sequence and occurrence across geography and hosts.</title>
        <authorList>
            <person name="Bletz M.C."/>
            <person name="Bunk B."/>
            <person name="Sproeer C."/>
            <person name="Biwer P."/>
            <person name="Reiter S."/>
            <person name="Rabemananjara F.C.E."/>
            <person name="Schulz S."/>
            <person name="Overmann J."/>
            <person name="Vences M."/>
        </authorList>
    </citation>
    <scope>NUCLEOTIDE SEQUENCE [LARGE SCALE GENOMIC DNA]</scope>
    <source>
        <strain evidence="10 11">Mada1488</strain>
    </source>
</reference>
<protein>
    <submittedName>
        <fullName evidence="10">Tetratricopeptide repeat protein</fullName>
    </submittedName>
</protein>
<dbReference type="Gene3D" id="1.25.40.10">
    <property type="entry name" value="Tetratricopeptide repeat domain"/>
    <property type="match status" value="5"/>
</dbReference>
<dbReference type="Pfam" id="PF13432">
    <property type="entry name" value="TPR_16"/>
    <property type="match status" value="1"/>
</dbReference>
<keyword evidence="5" id="KW-0135">Cellulose biosynthesis</keyword>
<feature type="region of interest" description="Disordered" evidence="7">
    <location>
        <begin position="828"/>
        <end position="875"/>
    </location>
</feature>
<dbReference type="UniPathway" id="UPA00694"/>
<dbReference type="Proteomes" id="UP000325161">
    <property type="component" value="Chromosome"/>
</dbReference>
<dbReference type="PRINTS" id="PR01441">
    <property type="entry name" value="CELLSNTHASEC"/>
</dbReference>
<dbReference type="InterPro" id="IPR011990">
    <property type="entry name" value="TPR-like_helical_dom_sf"/>
</dbReference>
<proteinExistence type="predicted"/>
<evidence type="ECO:0000313" key="11">
    <source>
        <dbReference type="Proteomes" id="UP000325161"/>
    </source>
</evidence>
<keyword evidence="11" id="KW-1185">Reference proteome</keyword>
<evidence type="ECO:0000256" key="7">
    <source>
        <dbReference type="SAM" id="MobiDB-lite"/>
    </source>
</evidence>
<dbReference type="SUPFAM" id="SSF48452">
    <property type="entry name" value="TPR-like"/>
    <property type="match status" value="4"/>
</dbReference>
<feature type="region of interest" description="Disordered" evidence="7">
    <location>
        <begin position="952"/>
        <end position="978"/>
    </location>
</feature>
<feature type="chain" id="PRO_5022886187" evidence="8">
    <location>
        <begin position="24"/>
        <end position="1480"/>
    </location>
</feature>
<evidence type="ECO:0000256" key="2">
    <source>
        <dbReference type="ARBA" id="ARBA00022729"/>
    </source>
</evidence>
<dbReference type="PANTHER" id="PTHR45586:SF1">
    <property type="entry name" value="LIPOPOLYSACCHARIDE ASSEMBLY PROTEIN B"/>
    <property type="match status" value="1"/>
</dbReference>
<feature type="compositionally biased region" description="Low complexity" evidence="7">
    <location>
        <begin position="855"/>
        <end position="869"/>
    </location>
</feature>
<dbReference type="InterPro" id="IPR008410">
    <property type="entry name" value="BCSC_C"/>
</dbReference>
<feature type="signal peptide" evidence="8">
    <location>
        <begin position="1"/>
        <end position="23"/>
    </location>
</feature>
<name>A0A5C0AXY1_9BURK</name>
<dbReference type="OrthoDB" id="174989at2"/>
<keyword evidence="2 8" id="KW-0732">Signal</keyword>
<dbReference type="RefSeq" id="WP_148816072.1">
    <property type="nucleotide sequence ID" value="NZ_CP043046.1"/>
</dbReference>
<dbReference type="InterPro" id="IPR019734">
    <property type="entry name" value="TPR_rpt"/>
</dbReference>
<evidence type="ECO:0000256" key="3">
    <source>
        <dbReference type="ARBA" id="ARBA00022737"/>
    </source>
</evidence>
<accession>A0A5C0AXY1</accession>
<evidence type="ECO:0000256" key="5">
    <source>
        <dbReference type="ARBA" id="ARBA00022916"/>
    </source>
</evidence>
<feature type="repeat" description="TPR" evidence="6">
    <location>
        <begin position="789"/>
        <end position="822"/>
    </location>
</feature>
<gene>
    <name evidence="10" type="ORF">FXN63_15150</name>
</gene>
<dbReference type="Pfam" id="PF14559">
    <property type="entry name" value="TPR_19"/>
    <property type="match status" value="5"/>
</dbReference>
<dbReference type="PANTHER" id="PTHR45586">
    <property type="entry name" value="TPR REPEAT-CONTAINING PROTEIN PA4667"/>
    <property type="match status" value="1"/>
</dbReference>
<evidence type="ECO:0000256" key="1">
    <source>
        <dbReference type="ARBA" id="ARBA00005186"/>
    </source>
</evidence>
<dbReference type="GO" id="GO:0006011">
    <property type="term" value="P:UDP-alpha-D-glucose metabolic process"/>
    <property type="evidence" value="ECO:0007669"/>
    <property type="project" value="InterPro"/>
</dbReference>
<keyword evidence="3" id="KW-0677">Repeat</keyword>
<feature type="domain" description="Cellulose synthase operon C C-terminal" evidence="9">
    <location>
        <begin position="1111"/>
        <end position="1461"/>
    </location>
</feature>
<keyword evidence="4 6" id="KW-0802">TPR repeat</keyword>
<dbReference type="KEGG" id="pacr:FXN63_15150"/>
<dbReference type="PROSITE" id="PS50005">
    <property type="entry name" value="TPR"/>
    <property type="match status" value="2"/>
</dbReference>
<feature type="repeat" description="TPR" evidence="6">
    <location>
        <begin position="721"/>
        <end position="754"/>
    </location>
</feature>
<dbReference type="GO" id="GO:0030244">
    <property type="term" value="P:cellulose biosynthetic process"/>
    <property type="evidence" value="ECO:0007669"/>
    <property type="project" value="UniProtKB-KW"/>
</dbReference>
<dbReference type="EMBL" id="CP043046">
    <property type="protein sequence ID" value="QEI07025.1"/>
    <property type="molecule type" value="Genomic_DNA"/>
</dbReference>
<evidence type="ECO:0000256" key="6">
    <source>
        <dbReference type="PROSITE-ProRule" id="PRU00339"/>
    </source>
</evidence>
<dbReference type="InterPro" id="IPR003921">
    <property type="entry name" value="Cell_synth_C"/>
</dbReference>
<dbReference type="GO" id="GO:0019867">
    <property type="term" value="C:outer membrane"/>
    <property type="evidence" value="ECO:0007669"/>
    <property type="project" value="InterPro"/>
</dbReference>
<evidence type="ECO:0000256" key="4">
    <source>
        <dbReference type="ARBA" id="ARBA00022803"/>
    </source>
</evidence>
<organism evidence="10 11">
    <name type="scientific">Pigmentiphaga aceris</name>
    <dbReference type="NCBI Taxonomy" id="1940612"/>
    <lineage>
        <taxon>Bacteria</taxon>
        <taxon>Pseudomonadati</taxon>
        <taxon>Pseudomonadota</taxon>
        <taxon>Betaproteobacteria</taxon>
        <taxon>Burkholderiales</taxon>
        <taxon>Alcaligenaceae</taxon>
        <taxon>Pigmentiphaga</taxon>
    </lineage>
</organism>
<dbReference type="Pfam" id="PF05420">
    <property type="entry name" value="BCSC_C"/>
    <property type="match status" value="1"/>
</dbReference>
<comment type="pathway">
    <text evidence="1">Glycan metabolism; bacterial cellulose biosynthesis.</text>
</comment>
<evidence type="ECO:0000256" key="8">
    <source>
        <dbReference type="SAM" id="SignalP"/>
    </source>
</evidence>
<feature type="region of interest" description="Disordered" evidence="7">
    <location>
        <begin position="1054"/>
        <end position="1079"/>
    </location>
</feature>
<evidence type="ECO:0000313" key="10">
    <source>
        <dbReference type="EMBL" id="QEI07025.1"/>
    </source>
</evidence>
<dbReference type="InterPro" id="IPR051012">
    <property type="entry name" value="CellSynth/LPSAsmb/PSIAsmb"/>
</dbReference>
<evidence type="ECO:0000259" key="9">
    <source>
        <dbReference type="Pfam" id="PF05420"/>
    </source>
</evidence>